<dbReference type="PANTHER" id="PTHR43539">
    <property type="entry name" value="FLAVIN-BINDING MONOOXYGENASE-LIKE PROTEIN (AFU_ORTHOLOGUE AFUA_4G09220)"/>
    <property type="match status" value="1"/>
</dbReference>
<dbReference type="SUPFAM" id="SSF51905">
    <property type="entry name" value="FAD/NAD(P)-binding domain"/>
    <property type="match status" value="1"/>
</dbReference>
<name>A0ABT2QCI7_9EURY</name>
<feature type="compositionally biased region" description="Low complexity" evidence="2">
    <location>
        <begin position="273"/>
        <end position="284"/>
    </location>
</feature>
<accession>A0ABT2QCI7</accession>
<comment type="caution">
    <text evidence="3">The sequence shown here is derived from an EMBL/GenBank/DDBJ whole genome shotgun (WGS) entry which is preliminary data.</text>
</comment>
<evidence type="ECO:0000256" key="1">
    <source>
        <dbReference type="ARBA" id="ARBA00023002"/>
    </source>
</evidence>
<dbReference type="EMBL" id="JAOPKB010000003">
    <property type="protein sequence ID" value="MCU4972638.1"/>
    <property type="molecule type" value="Genomic_DNA"/>
</dbReference>
<dbReference type="Gene3D" id="3.50.50.60">
    <property type="entry name" value="FAD/NAD(P)-binding domain"/>
    <property type="match status" value="2"/>
</dbReference>
<evidence type="ECO:0000313" key="3">
    <source>
        <dbReference type="EMBL" id="MCU4972638.1"/>
    </source>
</evidence>
<dbReference type="Proteomes" id="UP001320972">
    <property type="component" value="Unassembled WGS sequence"/>
</dbReference>
<keyword evidence="1" id="KW-0560">Oxidoreductase</keyword>
<evidence type="ECO:0000256" key="2">
    <source>
        <dbReference type="SAM" id="MobiDB-lite"/>
    </source>
</evidence>
<dbReference type="PANTHER" id="PTHR43539:SF89">
    <property type="entry name" value="NAD(P)-BINDING DOMAIN-CONTAINING PROTEIN"/>
    <property type="match status" value="1"/>
</dbReference>
<dbReference type="InterPro" id="IPR036188">
    <property type="entry name" value="FAD/NAD-bd_sf"/>
</dbReference>
<dbReference type="PRINTS" id="PR00411">
    <property type="entry name" value="PNDRDTASEI"/>
</dbReference>
<dbReference type="RefSeq" id="WP_338007471.1">
    <property type="nucleotide sequence ID" value="NZ_JAOPKB010000003.1"/>
</dbReference>
<evidence type="ECO:0000313" key="4">
    <source>
        <dbReference type="Proteomes" id="UP001320972"/>
    </source>
</evidence>
<keyword evidence="4" id="KW-1185">Reference proteome</keyword>
<reference evidence="3 4" key="1">
    <citation type="submission" date="2022-09" db="EMBL/GenBank/DDBJ databases">
        <title>Enrichment on poylsaccharides allowed isolation of novel metabolic and taxonomic groups of Haloarchaea.</title>
        <authorList>
            <person name="Sorokin D.Y."/>
            <person name="Elcheninov A.G."/>
            <person name="Khizhniak T.V."/>
            <person name="Kolganova T.V."/>
            <person name="Kublanov I.V."/>
        </authorList>
    </citation>
    <scope>NUCLEOTIDE SEQUENCE [LARGE SCALE GENOMIC DNA]</scope>
    <source>
        <strain evidence="3 4">AArc-m2/3/4</strain>
    </source>
</reference>
<dbReference type="InterPro" id="IPR050982">
    <property type="entry name" value="Auxin_biosynth/cation_transpt"/>
</dbReference>
<sequence length="413" mass="44144">MTASDLEVAVVGAGPAGIGTAVALERLDVDYAVLERDVIGASFRQWPAEMRLLTPSFPGNAFGARDLNAITLDTSPALALDCEHPTGDEYAEYLEAVADFHDVRVETGVDVERVVDHAGSEESADETADEEGTTGFTLETNTGPIRARFVIWAAGQYGYPADGSIPGGDWGVHVASIDSWEGHADRVDGADAIVVGGAESGIDAAIGLATEGLAVTVLDDEGTWQYRSPDPSEVLSPRTNERLARALEDETVAPIELVAGARVDRLECDRSASGSGSETGTESGPQTQESYVAVTTDGERYEATTPPILATGFEGSLGLVAESFAFENDNDDCPLLTDRDESTTTPGLFLVGPQVAHDGQSFCFIYKFRQRFAVVAETIGDRLGVDTDSLEEYREKRMFLEDLECCEPDYCDC</sequence>
<dbReference type="PRINTS" id="PR00368">
    <property type="entry name" value="FADPNR"/>
</dbReference>
<gene>
    <name evidence="3" type="ORF">OB955_07785</name>
</gene>
<dbReference type="Pfam" id="PF13738">
    <property type="entry name" value="Pyr_redox_3"/>
    <property type="match status" value="1"/>
</dbReference>
<feature type="region of interest" description="Disordered" evidence="2">
    <location>
        <begin position="268"/>
        <end position="289"/>
    </location>
</feature>
<proteinExistence type="predicted"/>
<protein>
    <submittedName>
        <fullName evidence="3">NAD(P)-binding domain-containing protein</fullName>
    </submittedName>
</protein>
<organism evidence="3 4">
    <name type="scientific">Natronoglomus mannanivorans</name>
    <dbReference type="NCBI Taxonomy" id="2979990"/>
    <lineage>
        <taxon>Archaea</taxon>
        <taxon>Methanobacteriati</taxon>
        <taxon>Methanobacteriota</taxon>
        <taxon>Stenosarchaea group</taxon>
        <taxon>Halobacteria</taxon>
        <taxon>Halobacteriales</taxon>
        <taxon>Natrialbaceae</taxon>
        <taxon>Natronoglomus</taxon>
    </lineage>
</organism>